<dbReference type="EMBL" id="MNQH01000033">
    <property type="protein sequence ID" value="OKY93582.1"/>
    <property type="molecule type" value="Genomic_DNA"/>
</dbReference>
<comment type="caution">
    <text evidence="1">The sequence shown here is derived from an EMBL/GenBank/DDBJ whole genome shotgun (WGS) entry which is preliminary data.</text>
</comment>
<accession>A0A1Q6F4E3</accession>
<dbReference type="Proteomes" id="UP000187417">
    <property type="component" value="Unassembled WGS sequence"/>
</dbReference>
<protein>
    <submittedName>
        <fullName evidence="1">Uncharacterized protein</fullName>
    </submittedName>
</protein>
<organism evidence="1 2">
    <name type="scientific">Alistipes putredinis</name>
    <dbReference type="NCBI Taxonomy" id="28117"/>
    <lineage>
        <taxon>Bacteria</taxon>
        <taxon>Pseudomonadati</taxon>
        <taxon>Bacteroidota</taxon>
        <taxon>Bacteroidia</taxon>
        <taxon>Bacteroidales</taxon>
        <taxon>Rikenellaceae</taxon>
        <taxon>Alistipes</taxon>
    </lineage>
</organism>
<gene>
    <name evidence="1" type="ORF">BHV66_07950</name>
</gene>
<evidence type="ECO:0000313" key="2">
    <source>
        <dbReference type="Proteomes" id="UP000187417"/>
    </source>
</evidence>
<evidence type="ECO:0000313" key="1">
    <source>
        <dbReference type="EMBL" id="OKY93582.1"/>
    </source>
</evidence>
<dbReference type="STRING" id="28117.BHV66_07950"/>
<proteinExistence type="predicted"/>
<dbReference type="RefSeq" id="WP_278339409.1">
    <property type="nucleotide sequence ID" value="NZ_MNQH01000033.1"/>
</dbReference>
<reference evidence="1 2" key="1">
    <citation type="journal article" date="2016" name="Nat. Biotechnol.">
        <title>Measurement of bacterial replication rates in microbial communities.</title>
        <authorList>
            <person name="Brown C.T."/>
            <person name="Olm M.R."/>
            <person name="Thomas B.C."/>
            <person name="Banfield J.F."/>
        </authorList>
    </citation>
    <scope>NUCLEOTIDE SEQUENCE [LARGE SCALE GENOMIC DNA]</scope>
    <source>
        <strain evidence="1">CAG:67_53_122</strain>
    </source>
</reference>
<name>A0A1Q6F4E3_9BACT</name>
<dbReference type="AlphaFoldDB" id="A0A1Q6F4E3"/>
<sequence>MKAVYNKSKIMLNAWYMFRVKMVKNFAEALRKAWNNEKLANIRAMIEGRTPEEASVPEAAGEHSAAAKIAFAAGCLDYYADARPGQYFRD</sequence>